<accession>A0ABS5I8K4</accession>
<dbReference type="EMBL" id="JAGTUF010000001">
    <property type="protein sequence ID" value="MBR9970740.1"/>
    <property type="molecule type" value="Genomic_DNA"/>
</dbReference>
<organism evidence="6 7">
    <name type="scientific">Magnetospirillum sulfuroxidans</name>
    <dbReference type="NCBI Taxonomy" id="611300"/>
    <lineage>
        <taxon>Bacteria</taxon>
        <taxon>Pseudomonadati</taxon>
        <taxon>Pseudomonadota</taxon>
        <taxon>Alphaproteobacteria</taxon>
        <taxon>Rhodospirillales</taxon>
        <taxon>Rhodospirillaceae</taxon>
        <taxon>Magnetospirillum</taxon>
    </lineage>
</organism>
<comment type="similarity">
    <text evidence="1">Belongs to the hemerythrin family.</text>
</comment>
<dbReference type="RefSeq" id="WP_211546205.1">
    <property type="nucleotide sequence ID" value="NZ_JAGTUF010000001.1"/>
</dbReference>
<evidence type="ECO:0000259" key="5">
    <source>
        <dbReference type="Pfam" id="PF01814"/>
    </source>
</evidence>
<protein>
    <submittedName>
        <fullName evidence="6">Hemerythrin family protein</fullName>
    </submittedName>
</protein>
<dbReference type="NCBIfam" id="NF033749">
    <property type="entry name" value="bact_hemeryth"/>
    <property type="match status" value="1"/>
</dbReference>
<dbReference type="NCBIfam" id="TIGR02481">
    <property type="entry name" value="hemeryth_dom"/>
    <property type="match status" value="1"/>
</dbReference>
<dbReference type="PROSITE" id="PS00550">
    <property type="entry name" value="HEMERYTHRINS"/>
    <property type="match status" value="1"/>
</dbReference>
<dbReference type="Pfam" id="PF01814">
    <property type="entry name" value="Hemerythrin"/>
    <property type="match status" value="1"/>
</dbReference>
<comment type="caution">
    <text evidence="6">The sequence shown here is derived from an EMBL/GenBank/DDBJ whole genome shotgun (WGS) entry which is preliminary data.</text>
</comment>
<dbReference type="Gene3D" id="1.20.120.50">
    <property type="entry name" value="Hemerythrin-like"/>
    <property type="match status" value="1"/>
</dbReference>
<proteinExistence type="inferred from homology"/>
<dbReference type="CDD" id="cd12107">
    <property type="entry name" value="Hemerythrin"/>
    <property type="match status" value="1"/>
</dbReference>
<feature type="domain" description="Hemerythrin-like" evidence="5">
    <location>
        <begin position="13"/>
        <end position="130"/>
    </location>
</feature>
<keyword evidence="2" id="KW-0561">Oxygen transport</keyword>
<keyword evidence="2" id="KW-0813">Transport</keyword>
<dbReference type="SUPFAM" id="SSF47188">
    <property type="entry name" value="Hemerythrin-like"/>
    <property type="match status" value="1"/>
</dbReference>
<dbReference type="InterPro" id="IPR012827">
    <property type="entry name" value="Hemerythrin_metal-bd"/>
</dbReference>
<reference evidence="6 7" key="1">
    <citation type="submission" date="2021-04" db="EMBL/GenBank/DDBJ databases">
        <title>Magnetospirillum sulfuroxidans sp. nov., a facultative chemolithoautotrophic sulfur-oxidizing alphaproteobacterium isolated from freshwater sediment and proposals for Paramagetospirillum gen. nov., and Magnetospirillaceae fam. nov.</title>
        <authorList>
            <person name="Koziaeva V."/>
            <person name="Geelhoed J.S."/>
            <person name="Sorokin D.Y."/>
            <person name="Grouzdev D.S."/>
        </authorList>
    </citation>
    <scope>NUCLEOTIDE SEQUENCE [LARGE SCALE GENOMIC DNA]</scope>
    <source>
        <strain evidence="6 7">J10</strain>
    </source>
</reference>
<dbReference type="InterPro" id="IPR050669">
    <property type="entry name" value="Hemerythrin"/>
</dbReference>
<evidence type="ECO:0000313" key="6">
    <source>
        <dbReference type="EMBL" id="MBR9970740.1"/>
    </source>
</evidence>
<keyword evidence="3" id="KW-0479">Metal-binding</keyword>
<dbReference type="InterPro" id="IPR012312">
    <property type="entry name" value="Hemerythrin-like"/>
</dbReference>
<evidence type="ECO:0000256" key="1">
    <source>
        <dbReference type="ARBA" id="ARBA00010587"/>
    </source>
</evidence>
<sequence length="135" mass="15732">MAFIQWDKSFSVGTTALDADHRRLLEILNRIYDAWKNDPSKVELDRLFDELLDYTDGHFNREESKLAARDYAGLAGHQAQHERLRETVLAFRTRHLAGNTPDALTEDMAKFLKSWLMDHILVEDMKYKPLFAPQP</sequence>
<evidence type="ECO:0000256" key="3">
    <source>
        <dbReference type="ARBA" id="ARBA00022723"/>
    </source>
</evidence>
<name>A0ABS5I8K4_9PROT</name>
<gene>
    <name evidence="6" type="ORF">KEC16_03305</name>
</gene>
<evidence type="ECO:0000256" key="2">
    <source>
        <dbReference type="ARBA" id="ARBA00022621"/>
    </source>
</evidence>
<dbReference type="PANTHER" id="PTHR37164:SF1">
    <property type="entry name" value="BACTERIOHEMERYTHRIN"/>
    <property type="match status" value="1"/>
</dbReference>
<keyword evidence="4" id="KW-0408">Iron</keyword>
<evidence type="ECO:0000313" key="7">
    <source>
        <dbReference type="Proteomes" id="UP000680714"/>
    </source>
</evidence>
<dbReference type="Proteomes" id="UP000680714">
    <property type="component" value="Unassembled WGS sequence"/>
</dbReference>
<dbReference type="PANTHER" id="PTHR37164">
    <property type="entry name" value="BACTERIOHEMERYTHRIN"/>
    <property type="match status" value="1"/>
</dbReference>
<keyword evidence="7" id="KW-1185">Reference proteome</keyword>
<dbReference type="InterPro" id="IPR016131">
    <property type="entry name" value="Haemerythrin_Fe_BS"/>
</dbReference>
<dbReference type="InterPro" id="IPR035938">
    <property type="entry name" value="Hemerythrin-like_sf"/>
</dbReference>
<evidence type="ECO:0000256" key="4">
    <source>
        <dbReference type="ARBA" id="ARBA00023004"/>
    </source>
</evidence>